<feature type="transmembrane region" description="Helical" evidence="1">
    <location>
        <begin position="74"/>
        <end position="93"/>
    </location>
</feature>
<evidence type="ECO:0000256" key="1">
    <source>
        <dbReference type="SAM" id="Phobius"/>
    </source>
</evidence>
<protein>
    <submittedName>
        <fullName evidence="2">Uncharacterized protein</fullName>
    </submittedName>
</protein>
<feature type="transmembrane region" description="Helical" evidence="1">
    <location>
        <begin position="352"/>
        <end position="370"/>
    </location>
</feature>
<dbReference type="EMBL" id="JACHWF010000001">
    <property type="protein sequence ID" value="MBB3006211.1"/>
    <property type="molecule type" value="Genomic_DNA"/>
</dbReference>
<evidence type="ECO:0000313" key="3">
    <source>
        <dbReference type="Proteomes" id="UP000578036"/>
    </source>
</evidence>
<keyword evidence="1" id="KW-1133">Transmembrane helix</keyword>
<feature type="transmembrane region" description="Helical" evidence="1">
    <location>
        <begin position="264"/>
        <end position="286"/>
    </location>
</feature>
<proteinExistence type="predicted"/>
<evidence type="ECO:0000313" key="2">
    <source>
        <dbReference type="EMBL" id="MBB3006211.1"/>
    </source>
</evidence>
<feature type="transmembrane region" description="Helical" evidence="1">
    <location>
        <begin position="201"/>
        <end position="222"/>
    </location>
</feature>
<feature type="transmembrane region" description="Helical" evidence="1">
    <location>
        <begin position="39"/>
        <end position="62"/>
    </location>
</feature>
<reference evidence="2 3" key="1">
    <citation type="submission" date="2020-08" db="EMBL/GenBank/DDBJ databases">
        <title>Genomic Encyclopedia of Type Strains, Phase IV (KMG-V): Genome sequencing to study the core and pangenomes of soil and plant-associated prokaryotes.</title>
        <authorList>
            <person name="Whitman W."/>
        </authorList>
    </citation>
    <scope>NUCLEOTIDE SEQUENCE [LARGE SCALE GENOMIC DNA]</scope>
    <source>
        <strain evidence="2 3">SLV-2362</strain>
    </source>
</reference>
<feature type="transmembrane region" description="Helical" evidence="1">
    <location>
        <begin position="157"/>
        <end position="181"/>
    </location>
</feature>
<name>A0A7W4YQN0_9BURK</name>
<keyword evidence="1" id="KW-0812">Transmembrane</keyword>
<feature type="transmembrane region" description="Helical" evidence="1">
    <location>
        <begin position="7"/>
        <end position="27"/>
    </location>
</feature>
<organism evidence="2 3">
    <name type="scientific">Cupriavidus alkaliphilus</name>
    <dbReference type="NCBI Taxonomy" id="942866"/>
    <lineage>
        <taxon>Bacteria</taxon>
        <taxon>Pseudomonadati</taxon>
        <taxon>Pseudomonadota</taxon>
        <taxon>Betaproteobacteria</taxon>
        <taxon>Burkholderiales</taxon>
        <taxon>Burkholderiaceae</taxon>
        <taxon>Cupriavidus</taxon>
    </lineage>
</organism>
<keyword evidence="3" id="KW-1185">Reference proteome</keyword>
<dbReference type="Proteomes" id="UP000578036">
    <property type="component" value="Unassembled WGS sequence"/>
</dbReference>
<comment type="caution">
    <text evidence="2">The sequence shown here is derived from an EMBL/GenBank/DDBJ whole genome shotgun (WGS) entry which is preliminary data.</text>
</comment>
<accession>A0A7W4YQN0</accession>
<feature type="transmembrane region" description="Helical" evidence="1">
    <location>
        <begin position="128"/>
        <end position="145"/>
    </location>
</feature>
<dbReference type="RefSeq" id="WP_092309522.1">
    <property type="nucleotide sequence ID" value="NZ_FMAD01000003.1"/>
</dbReference>
<sequence length="476" mass="51719">MEKSGRAFLAVAIGVYLAVVCLLYPLYSPDYFAILGAPNRFLSLIGNELIVGRFVSGLGAYLASLVKLDPFETYPVYVAMTAPMVALFLRRLYLRYLGLEPSLALFSVFAFTFLFSGAMFDVLSFREVPHHALLVFVFGYLYLALEDMREGWPRALLQVAAVVCLFATYQAAAVMIVVLAVLKAMFEAAGGMSVRETGKRLVGDAIIVFAGLVLYMVVKGFVERHFGVEMVRKFLDYRDSAAVARRLDEHARALLALFQTPGEMYQWAHVGAGLVLGLLGYVALAVRAGRRGVLCIILAGCLVLLLQDPLNLVGVDYWPVLRSSFYVALVPGLLLAFVYGRATSALVQRTRGIGLAAVVALYAVAGTLLLTEAYELRERDAALARAIADSVKADLPVGSFRLTANWSRVQAANYAGVDGLRFEFGFPLMTVPWSVSPYLKHVTGVDLKYAGPAQCADVGAPRLSVTAGDGVLDVCF</sequence>
<dbReference type="AlphaFoldDB" id="A0A7W4YQN0"/>
<feature type="transmembrane region" description="Helical" evidence="1">
    <location>
        <begin position="293"/>
        <end position="314"/>
    </location>
</feature>
<keyword evidence="1" id="KW-0472">Membrane</keyword>
<feature type="transmembrane region" description="Helical" evidence="1">
    <location>
        <begin position="105"/>
        <end position="123"/>
    </location>
</feature>
<feature type="transmembrane region" description="Helical" evidence="1">
    <location>
        <begin position="320"/>
        <end position="340"/>
    </location>
</feature>
<gene>
    <name evidence="2" type="ORF">FHX61_000827</name>
</gene>